<dbReference type="AlphaFoldDB" id="A0A0R1S8K8"/>
<dbReference type="Pfam" id="PF04138">
    <property type="entry name" value="GtrA_DPMS_TM"/>
    <property type="match status" value="1"/>
</dbReference>
<dbReference type="GO" id="GO:0000271">
    <property type="term" value="P:polysaccharide biosynthetic process"/>
    <property type="evidence" value="ECO:0007669"/>
    <property type="project" value="InterPro"/>
</dbReference>
<evidence type="ECO:0000259" key="7">
    <source>
        <dbReference type="Pfam" id="PF04138"/>
    </source>
</evidence>
<keyword evidence="9" id="KW-1185">Reference proteome</keyword>
<evidence type="ECO:0000256" key="2">
    <source>
        <dbReference type="ARBA" id="ARBA00009399"/>
    </source>
</evidence>
<dbReference type="OrthoDB" id="361483at2"/>
<dbReference type="RefSeq" id="WP_010625459.1">
    <property type="nucleotide sequence ID" value="NZ_AZFA01000037.1"/>
</dbReference>
<dbReference type="EMBL" id="AZFA01000037">
    <property type="protein sequence ID" value="KRL65287.1"/>
    <property type="molecule type" value="Genomic_DNA"/>
</dbReference>
<organism evidence="8 9">
    <name type="scientific">Companilactobacillus versmoldensis DSM 14857 = KCTC 3814</name>
    <dbReference type="NCBI Taxonomy" id="1423815"/>
    <lineage>
        <taxon>Bacteria</taxon>
        <taxon>Bacillati</taxon>
        <taxon>Bacillota</taxon>
        <taxon>Bacilli</taxon>
        <taxon>Lactobacillales</taxon>
        <taxon>Lactobacillaceae</taxon>
        <taxon>Companilactobacillus</taxon>
    </lineage>
</organism>
<gene>
    <name evidence="8" type="ORF">FC27_GL001596</name>
</gene>
<evidence type="ECO:0000256" key="4">
    <source>
        <dbReference type="ARBA" id="ARBA00022989"/>
    </source>
</evidence>
<comment type="subcellular location">
    <subcellularLocation>
        <location evidence="1">Membrane</location>
        <topology evidence="1">Multi-pass membrane protein</topology>
    </subcellularLocation>
</comment>
<keyword evidence="3 6" id="KW-0812">Transmembrane</keyword>
<feature type="transmembrane region" description="Helical" evidence="6">
    <location>
        <begin position="40"/>
        <end position="62"/>
    </location>
</feature>
<feature type="domain" description="GtrA/DPMS transmembrane" evidence="7">
    <location>
        <begin position="14"/>
        <end position="131"/>
    </location>
</feature>
<dbReference type="Proteomes" id="UP000051647">
    <property type="component" value="Unassembled WGS sequence"/>
</dbReference>
<dbReference type="PANTHER" id="PTHR38459">
    <property type="entry name" value="PROPHAGE BACTOPRENOL-LINKED GLUCOSE TRANSLOCASE HOMOLOG"/>
    <property type="match status" value="1"/>
</dbReference>
<evidence type="ECO:0000256" key="1">
    <source>
        <dbReference type="ARBA" id="ARBA00004141"/>
    </source>
</evidence>
<sequence>MKELWNKYKDTIPYLFFGVLTTLVNIGLFTLFAYPMNWNYQIANVVAYFLSVVFAYVTNKLWVFNSHTNTWKAFMLEMGSFFLFRAGSWVIDQGIMTIGVTLLGQSKFIVKLIANVVVVILNYIFSKFIIFRKREKFDQADKRASVEKEESIKAK</sequence>
<evidence type="ECO:0000313" key="8">
    <source>
        <dbReference type="EMBL" id="KRL65287.1"/>
    </source>
</evidence>
<feature type="transmembrane region" description="Helical" evidence="6">
    <location>
        <begin position="108"/>
        <end position="125"/>
    </location>
</feature>
<evidence type="ECO:0000313" key="9">
    <source>
        <dbReference type="Proteomes" id="UP000051647"/>
    </source>
</evidence>
<reference evidence="8 9" key="1">
    <citation type="journal article" date="2015" name="Genome Announc.">
        <title>Expanding the biotechnology potential of lactobacilli through comparative genomics of 213 strains and associated genera.</title>
        <authorList>
            <person name="Sun Z."/>
            <person name="Harris H.M."/>
            <person name="McCann A."/>
            <person name="Guo C."/>
            <person name="Argimon S."/>
            <person name="Zhang W."/>
            <person name="Yang X."/>
            <person name="Jeffery I.B."/>
            <person name="Cooney J.C."/>
            <person name="Kagawa T.F."/>
            <person name="Liu W."/>
            <person name="Song Y."/>
            <person name="Salvetti E."/>
            <person name="Wrobel A."/>
            <person name="Rasinkangas P."/>
            <person name="Parkhill J."/>
            <person name="Rea M.C."/>
            <person name="O'Sullivan O."/>
            <person name="Ritari J."/>
            <person name="Douillard F.P."/>
            <person name="Paul Ross R."/>
            <person name="Yang R."/>
            <person name="Briner A.E."/>
            <person name="Felis G.E."/>
            <person name="de Vos W.M."/>
            <person name="Barrangou R."/>
            <person name="Klaenhammer T.R."/>
            <person name="Caufield P.W."/>
            <person name="Cui Y."/>
            <person name="Zhang H."/>
            <person name="O'Toole P.W."/>
        </authorList>
    </citation>
    <scope>NUCLEOTIDE SEQUENCE [LARGE SCALE GENOMIC DNA]</scope>
    <source>
        <strain evidence="8 9">DSM 14857</strain>
    </source>
</reference>
<evidence type="ECO:0000256" key="6">
    <source>
        <dbReference type="SAM" id="Phobius"/>
    </source>
</evidence>
<feature type="transmembrane region" description="Helical" evidence="6">
    <location>
        <begin position="12"/>
        <end position="34"/>
    </location>
</feature>
<comment type="similarity">
    <text evidence="2">Belongs to the GtrA family.</text>
</comment>
<comment type="caution">
    <text evidence="8">The sequence shown here is derived from an EMBL/GenBank/DDBJ whole genome shotgun (WGS) entry which is preliminary data.</text>
</comment>
<name>A0A0R1S8K8_9LACO</name>
<keyword evidence="5 6" id="KW-0472">Membrane</keyword>
<dbReference type="STRING" id="1423815.FC27_GL001596"/>
<dbReference type="PATRIC" id="fig|1423815.3.peg.1632"/>
<dbReference type="InterPro" id="IPR007267">
    <property type="entry name" value="GtrA_DPMS_TM"/>
</dbReference>
<dbReference type="InterPro" id="IPR051401">
    <property type="entry name" value="GtrA_CellWall_Glycosyl"/>
</dbReference>
<protein>
    <submittedName>
        <fullName evidence="8">GtrA family protein</fullName>
    </submittedName>
</protein>
<proteinExistence type="inferred from homology"/>
<evidence type="ECO:0000256" key="5">
    <source>
        <dbReference type="ARBA" id="ARBA00023136"/>
    </source>
</evidence>
<accession>A0A0R1S8K8</accession>
<evidence type="ECO:0000256" key="3">
    <source>
        <dbReference type="ARBA" id="ARBA00022692"/>
    </source>
</evidence>
<dbReference type="PANTHER" id="PTHR38459:SF5">
    <property type="entry name" value="CELL WALL TEICHOIC ACID GLYCOSYLATION PROTEIN GTCA"/>
    <property type="match status" value="1"/>
</dbReference>
<feature type="transmembrane region" description="Helical" evidence="6">
    <location>
        <begin position="82"/>
        <end position="102"/>
    </location>
</feature>
<keyword evidence="4 6" id="KW-1133">Transmembrane helix</keyword>
<dbReference type="eggNOG" id="COG2246">
    <property type="taxonomic scope" value="Bacteria"/>
</dbReference>
<dbReference type="GO" id="GO:0005886">
    <property type="term" value="C:plasma membrane"/>
    <property type="evidence" value="ECO:0007669"/>
    <property type="project" value="TreeGrafter"/>
</dbReference>